<dbReference type="InterPro" id="IPR036250">
    <property type="entry name" value="AcylCo_DH-like_C"/>
</dbReference>
<evidence type="ECO:0000259" key="15">
    <source>
        <dbReference type="Pfam" id="PF02771"/>
    </source>
</evidence>
<dbReference type="GO" id="GO:0033539">
    <property type="term" value="P:fatty acid beta-oxidation using acyl-CoA dehydrogenase"/>
    <property type="evidence" value="ECO:0007669"/>
    <property type="project" value="InterPro"/>
</dbReference>
<dbReference type="InterPro" id="IPR013786">
    <property type="entry name" value="AcylCoA_DH/ox_N"/>
</dbReference>
<dbReference type="SUPFAM" id="SSF47203">
    <property type="entry name" value="Acyl-CoA dehydrogenase C-terminal domain-like"/>
    <property type="match status" value="1"/>
</dbReference>
<dbReference type="InterPro" id="IPR037069">
    <property type="entry name" value="AcylCoA_DH/ox_N_sf"/>
</dbReference>
<dbReference type="Gene3D" id="2.40.110.10">
    <property type="entry name" value="Butyryl-CoA Dehydrogenase, subunit A, domain 2"/>
    <property type="match status" value="1"/>
</dbReference>
<comment type="catalytic activity">
    <reaction evidence="12">
        <text>a medium-chain 2,3-saturated fatty acyl-CoA + oxidized [electron-transfer flavoprotein] + H(+) = a medium-chain (2E)-enoyl-CoA + reduced [electron-transfer flavoprotein]</text>
        <dbReference type="Rhea" id="RHEA:14477"/>
        <dbReference type="Rhea" id="RHEA-COMP:10685"/>
        <dbReference type="Rhea" id="RHEA-COMP:10686"/>
        <dbReference type="ChEBI" id="CHEBI:15378"/>
        <dbReference type="ChEBI" id="CHEBI:57692"/>
        <dbReference type="ChEBI" id="CHEBI:58307"/>
        <dbReference type="ChEBI" id="CHEBI:83723"/>
        <dbReference type="ChEBI" id="CHEBI:83726"/>
        <dbReference type="EC" id="1.3.8.7"/>
    </reaction>
</comment>
<dbReference type="FunFam" id="1.20.140.10:FF:000009">
    <property type="entry name" value="Acyl-CoA dehydrogenase"/>
    <property type="match status" value="1"/>
</dbReference>
<dbReference type="NCBIfam" id="NF009586">
    <property type="entry name" value="PRK13026.1"/>
    <property type="match status" value="1"/>
</dbReference>
<accession>A0A7T8IPF7</accession>
<dbReference type="EMBL" id="CP032664">
    <property type="protein sequence ID" value="QQO83614.1"/>
    <property type="molecule type" value="Genomic_DNA"/>
</dbReference>
<evidence type="ECO:0000256" key="3">
    <source>
        <dbReference type="ARBA" id="ARBA00009347"/>
    </source>
</evidence>
<dbReference type="Pfam" id="PF09317">
    <property type="entry name" value="ACDH_C"/>
    <property type="match status" value="1"/>
</dbReference>
<proteinExistence type="inferred from homology"/>
<dbReference type="PANTHER" id="PTHR48083:SF18">
    <property type="entry name" value="ACYL-COENZYME A DEHYDROGENASE"/>
    <property type="match status" value="1"/>
</dbReference>
<dbReference type="InterPro" id="IPR015396">
    <property type="entry name" value="FadE_C"/>
</dbReference>
<dbReference type="EC" id="1.3.8.7" evidence="4"/>
<dbReference type="GO" id="GO:0070991">
    <property type="term" value="F:medium-chain fatty acyl-CoA dehydrogenase activity"/>
    <property type="evidence" value="ECO:0007669"/>
    <property type="project" value="UniProtKB-EC"/>
</dbReference>
<protein>
    <recommendedName>
        <fullName evidence="6">Acyl-coenzyme A dehydrogenase</fullName>
        <ecNumber evidence="4">1.3.8.7</ecNumber>
        <ecNumber evidence="5">1.3.8.8</ecNumber>
    </recommendedName>
</protein>
<evidence type="ECO:0000256" key="11">
    <source>
        <dbReference type="ARBA" id="ARBA00023098"/>
    </source>
</evidence>
<dbReference type="InterPro" id="IPR050741">
    <property type="entry name" value="Acyl-CoA_dehydrogenase"/>
</dbReference>
<dbReference type="InterPro" id="IPR046373">
    <property type="entry name" value="Acyl-CoA_Oxase/DH_mid-dom_sf"/>
</dbReference>
<feature type="domain" description="Acyl-CoA dehydrogenase/oxidase N-terminal" evidence="15">
    <location>
        <begin position="134"/>
        <end position="233"/>
    </location>
</feature>
<evidence type="ECO:0000256" key="6">
    <source>
        <dbReference type="ARBA" id="ARBA00020144"/>
    </source>
</evidence>
<dbReference type="RefSeq" id="WP_144164835.1">
    <property type="nucleotide sequence ID" value="NZ_CP032664.1"/>
</dbReference>
<sequence>MTTLLWILALLLVLGAAAYLRVSLLTATIAAAVVMAAGSLLDVTGLISWIIFLVIALPLNLSAFRQSVITRPLLKLYRGIMPEMSSTEKEAIEAGTTWWEADLFAGNPNWKKLHNYPVARLSAEEHAFLEGPVEEVCRMVNQHMVSHQLADLPAEVWQFLKDKGFFAMIIKKKYGGLEFSAYAQSRVLQKLAGVSSELASTVGVPNSLGPGELLQHYGTPEQQDHYLPRLAKGLEVPCFALTSPEAGSDAGAIPDFGVVCKGQWQGEEVLGMKLTWNKRYITLAPVATVLGLAFKLKDPEHLLGDKEELGITCALIPTDVEGVETGRRHFPLNCMFQNGPTRGKEVFVPLSFIIGGPKMAGQGWRMLVECLSVGRGITLPSNSAGGVKTAALATGAYARIRRQFKLPIGKLEGIEEPMARIGGNAYLMDAVTSLTTTGIDLGEKPSVISAIVKYHLTDRMQKCVIDAMDIHGGKGVCLGPNNYLGRGYQAAPIAITVEGANILTRSMIIYGQGAIRCHPYVLAEMESAFDSDVNRGLNNFDAALFGHIGFTTSNFIRSLWMGLTGSRFSNAPFADKTKRYYQHMNRFSANLALLSDLAMATLGGNLKRKERISARLGDLLSQLYLASATLKRYQDEGRQSEDLPLVQWAVEDALYKLQSSLDDLLDNFPAGLGGVLRLVLFPFGRPLKRPSDVLDHKVAKIMQTPCASRDRLGKGQFWEACDNNAVGIQEQTFKDILAAEPLYDKVCKAAGKRLPFMWLDKVAAEGKALGVLSDDEVALLERAEIGRMKSINVDDFDPAELKAQRLEQDSREEQAA</sequence>
<dbReference type="Gene3D" id="1.20.140.10">
    <property type="entry name" value="Butyryl-CoA Dehydrogenase, subunit A, domain 3"/>
    <property type="match status" value="1"/>
</dbReference>
<evidence type="ECO:0000256" key="10">
    <source>
        <dbReference type="ARBA" id="ARBA00023002"/>
    </source>
</evidence>
<evidence type="ECO:0000256" key="8">
    <source>
        <dbReference type="ARBA" id="ARBA00022827"/>
    </source>
</evidence>
<dbReference type="GO" id="GO:0050660">
    <property type="term" value="F:flavin adenine dinucleotide binding"/>
    <property type="evidence" value="ECO:0007669"/>
    <property type="project" value="InterPro"/>
</dbReference>
<dbReference type="InterPro" id="IPR009075">
    <property type="entry name" value="AcylCo_DH/oxidase_C"/>
</dbReference>
<evidence type="ECO:0000256" key="13">
    <source>
        <dbReference type="ARBA" id="ARBA00049247"/>
    </source>
</evidence>
<dbReference type="FunFam" id="1.10.540.10:FF:000004">
    <property type="entry name" value="Acyl-CoA dehydrogenase"/>
    <property type="match status" value="1"/>
</dbReference>
<evidence type="ECO:0000256" key="5">
    <source>
        <dbReference type="ARBA" id="ARBA00012040"/>
    </source>
</evidence>
<evidence type="ECO:0000256" key="2">
    <source>
        <dbReference type="ARBA" id="ARBA00005005"/>
    </source>
</evidence>
<evidence type="ECO:0000256" key="4">
    <source>
        <dbReference type="ARBA" id="ARBA00012033"/>
    </source>
</evidence>
<evidence type="ECO:0000256" key="12">
    <source>
        <dbReference type="ARBA" id="ARBA00047882"/>
    </source>
</evidence>
<evidence type="ECO:0000256" key="1">
    <source>
        <dbReference type="ARBA" id="ARBA00001974"/>
    </source>
</evidence>
<dbReference type="AlphaFoldDB" id="A0A7T8IPF7"/>
<comment type="pathway">
    <text evidence="2">Lipid metabolism; fatty acid beta-oxidation.</text>
</comment>
<keyword evidence="11" id="KW-0443">Lipid metabolism</keyword>
<dbReference type="SUPFAM" id="SSF56645">
    <property type="entry name" value="Acyl-CoA dehydrogenase NM domain-like"/>
    <property type="match status" value="1"/>
</dbReference>
<dbReference type="GO" id="GO:0004466">
    <property type="term" value="F:long-chain fatty acyl-CoA dehydrogenase activity"/>
    <property type="evidence" value="ECO:0007669"/>
    <property type="project" value="UniProtKB-EC"/>
</dbReference>
<keyword evidence="7" id="KW-0285">Flavoprotein</keyword>
<keyword evidence="8" id="KW-0274">FAD</keyword>
<organism evidence="17">
    <name type="scientific">Shewanella algae</name>
    <dbReference type="NCBI Taxonomy" id="38313"/>
    <lineage>
        <taxon>Bacteria</taxon>
        <taxon>Pseudomonadati</taxon>
        <taxon>Pseudomonadota</taxon>
        <taxon>Gammaproteobacteria</taxon>
        <taxon>Alteromonadales</taxon>
        <taxon>Shewanellaceae</taxon>
        <taxon>Shewanella</taxon>
    </lineage>
</organism>
<gene>
    <name evidence="17" type="ORF">D7032_10315</name>
</gene>
<dbReference type="UniPathway" id="UPA00659"/>
<reference evidence="17" key="1">
    <citation type="submission" date="2018-09" db="EMBL/GenBank/DDBJ databases">
        <title>Genome sequencing and analysis.</title>
        <authorList>
            <person name="Huang Y.-T."/>
        </authorList>
    </citation>
    <scope>NUCLEOTIDE SEQUENCE</scope>
    <source>
        <strain evidence="17">HIDE</strain>
    </source>
</reference>
<evidence type="ECO:0000259" key="16">
    <source>
        <dbReference type="Pfam" id="PF09317"/>
    </source>
</evidence>
<dbReference type="NCBIfam" id="NF038187">
    <property type="entry name" value="FadE_coli"/>
    <property type="match status" value="1"/>
</dbReference>
<dbReference type="Pfam" id="PF00441">
    <property type="entry name" value="Acyl-CoA_dh_1"/>
    <property type="match status" value="1"/>
</dbReference>
<dbReference type="InterPro" id="IPR009100">
    <property type="entry name" value="AcylCoA_DH/oxidase_NM_dom_sf"/>
</dbReference>
<keyword evidence="10" id="KW-0560">Oxidoreductase</keyword>
<name>A0A7T8IPF7_9GAMM</name>
<dbReference type="EC" id="1.3.8.8" evidence="5"/>
<dbReference type="PANTHER" id="PTHR48083">
    <property type="entry name" value="MEDIUM-CHAIN SPECIFIC ACYL-COA DEHYDROGENASE, MITOCHONDRIAL-RELATED"/>
    <property type="match status" value="1"/>
</dbReference>
<dbReference type="InterPro" id="IPR047634">
    <property type="entry name" value="FadE"/>
</dbReference>
<dbReference type="CDD" id="cd00567">
    <property type="entry name" value="ACAD"/>
    <property type="match status" value="1"/>
</dbReference>
<dbReference type="Pfam" id="PF02771">
    <property type="entry name" value="Acyl-CoA_dh_N"/>
    <property type="match status" value="1"/>
</dbReference>
<evidence type="ECO:0000313" key="17">
    <source>
        <dbReference type="EMBL" id="QQO83614.1"/>
    </source>
</evidence>
<evidence type="ECO:0000256" key="7">
    <source>
        <dbReference type="ARBA" id="ARBA00022630"/>
    </source>
</evidence>
<comment type="similarity">
    <text evidence="3">Belongs to the acyl-CoA dehydrogenase family.</text>
</comment>
<dbReference type="NCBIfam" id="NF007000">
    <property type="entry name" value="PRK09463.1"/>
    <property type="match status" value="1"/>
</dbReference>
<evidence type="ECO:0000256" key="9">
    <source>
        <dbReference type="ARBA" id="ARBA00022832"/>
    </source>
</evidence>
<dbReference type="FunFam" id="2.40.110.10:FF:000010">
    <property type="entry name" value="Acyl-CoA dehydrogenase"/>
    <property type="match status" value="1"/>
</dbReference>
<evidence type="ECO:0000259" key="14">
    <source>
        <dbReference type="Pfam" id="PF00441"/>
    </source>
</evidence>
<comment type="cofactor">
    <cofactor evidence="1">
        <name>FAD</name>
        <dbReference type="ChEBI" id="CHEBI:57692"/>
    </cofactor>
</comment>
<dbReference type="Gene3D" id="1.10.540.10">
    <property type="entry name" value="Acyl-CoA dehydrogenase/oxidase, N-terminal domain"/>
    <property type="match status" value="1"/>
</dbReference>
<feature type="domain" description="Acyl-CoA dehydrogenase/oxidase C-terminal" evidence="14">
    <location>
        <begin position="361"/>
        <end position="508"/>
    </location>
</feature>
<comment type="catalytic activity">
    <reaction evidence="13">
        <text>a long-chain 2,3-saturated fatty acyl-CoA + oxidized [electron-transfer flavoprotein] + H(+) = a long-chain (2E)-enoyl-CoA + reduced [electron-transfer flavoprotein]</text>
        <dbReference type="Rhea" id="RHEA:17721"/>
        <dbReference type="Rhea" id="RHEA-COMP:10685"/>
        <dbReference type="Rhea" id="RHEA-COMP:10686"/>
        <dbReference type="ChEBI" id="CHEBI:15378"/>
        <dbReference type="ChEBI" id="CHEBI:57692"/>
        <dbReference type="ChEBI" id="CHEBI:58307"/>
        <dbReference type="ChEBI" id="CHEBI:83721"/>
        <dbReference type="ChEBI" id="CHEBI:83727"/>
        <dbReference type="EC" id="1.3.8.8"/>
    </reaction>
</comment>
<dbReference type="GO" id="GO:0005737">
    <property type="term" value="C:cytoplasm"/>
    <property type="evidence" value="ECO:0007669"/>
    <property type="project" value="TreeGrafter"/>
</dbReference>
<keyword evidence="9" id="KW-0276">Fatty acid metabolism</keyword>
<feature type="domain" description="Acyl-CoA dehydrogenase C-terminal bacterial-type" evidence="16">
    <location>
        <begin position="515"/>
        <end position="796"/>
    </location>
</feature>